<keyword evidence="3" id="KW-1185">Reference proteome</keyword>
<organism evidence="2 3">
    <name type="scientific">Miscanthus lutarioriparius</name>
    <dbReference type="NCBI Taxonomy" id="422564"/>
    <lineage>
        <taxon>Eukaryota</taxon>
        <taxon>Viridiplantae</taxon>
        <taxon>Streptophyta</taxon>
        <taxon>Embryophyta</taxon>
        <taxon>Tracheophyta</taxon>
        <taxon>Spermatophyta</taxon>
        <taxon>Magnoliopsida</taxon>
        <taxon>Liliopsida</taxon>
        <taxon>Poales</taxon>
        <taxon>Poaceae</taxon>
        <taxon>PACMAD clade</taxon>
        <taxon>Panicoideae</taxon>
        <taxon>Andropogonodae</taxon>
        <taxon>Andropogoneae</taxon>
        <taxon>Saccharinae</taxon>
        <taxon>Miscanthus</taxon>
    </lineage>
</organism>
<dbReference type="Proteomes" id="UP000604825">
    <property type="component" value="Unassembled WGS sequence"/>
</dbReference>
<comment type="caution">
    <text evidence="2">The sequence shown here is derived from an EMBL/GenBank/DDBJ whole genome shotgun (WGS) entry which is preliminary data.</text>
</comment>
<gene>
    <name evidence="2" type="ORF">NCGR_LOCUS41457</name>
</gene>
<proteinExistence type="predicted"/>
<name>A0A811QPA5_9POAL</name>
<feature type="region of interest" description="Disordered" evidence="1">
    <location>
        <begin position="1"/>
        <end position="31"/>
    </location>
</feature>
<evidence type="ECO:0000313" key="3">
    <source>
        <dbReference type="Proteomes" id="UP000604825"/>
    </source>
</evidence>
<accession>A0A811QPA5</accession>
<evidence type="ECO:0000313" key="2">
    <source>
        <dbReference type="EMBL" id="CAD6257974.1"/>
    </source>
</evidence>
<feature type="region of interest" description="Disordered" evidence="1">
    <location>
        <begin position="81"/>
        <end position="101"/>
    </location>
</feature>
<feature type="compositionally biased region" description="Basic residues" evidence="1">
    <location>
        <begin position="10"/>
        <end position="21"/>
    </location>
</feature>
<reference evidence="2" key="1">
    <citation type="submission" date="2020-10" db="EMBL/GenBank/DDBJ databases">
        <authorList>
            <person name="Han B."/>
            <person name="Lu T."/>
            <person name="Zhao Q."/>
            <person name="Huang X."/>
            <person name="Zhao Y."/>
        </authorList>
    </citation>
    <scope>NUCLEOTIDE SEQUENCE</scope>
</reference>
<dbReference type="EMBL" id="CAJGYO010000010">
    <property type="protein sequence ID" value="CAD6257974.1"/>
    <property type="molecule type" value="Genomic_DNA"/>
</dbReference>
<protein>
    <recommendedName>
        <fullName evidence="4">Retrotransposon gag domain-containing protein</fullName>
    </recommendedName>
</protein>
<dbReference type="AlphaFoldDB" id="A0A811QPA5"/>
<sequence>MSSPPPPPLPRHHHPLARKPKPPTLTSRMATAEEKLDALAAQMKSMLLLMETFNRWRPKVDHFSTKLSKDIKNLTSRIEALEAQPHAAPPSAPPREEEGRAKGHDIASITQGSDKGALVLQQPLANDISWAELCIAVESKFGKDLYHNAMNDLLQIKQTADVQEYYESMIGFKVSVLESQPKSLFKKTGRDFNRHQGKQLVNTQPGILGNPQTKDTKPKWDDKLATLRAQRRAQGLCMKCGEKWGRNHKCPEKVALHVLEQLQETFYLTRL</sequence>
<evidence type="ECO:0000256" key="1">
    <source>
        <dbReference type="SAM" id="MobiDB-lite"/>
    </source>
</evidence>
<evidence type="ECO:0008006" key="4">
    <source>
        <dbReference type="Google" id="ProtNLM"/>
    </source>
</evidence>